<dbReference type="GO" id="GO:0004930">
    <property type="term" value="F:G protein-coupled receptor activity"/>
    <property type="evidence" value="ECO:0007669"/>
    <property type="project" value="UniProtKB-KW"/>
</dbReference>
<evidence type="ECO:0000256" key="3">
    <source>
        <dbReference type="ARBA" id="ARBA00022475"/>
    </source>
</evidence>
<reference evidence="9 10" key="1">
    <citation type="journal article" date="2017" name="PLoS Biol.">
        <title>The sea cucumber genome provides insights into morphological evolution and visceral regeneration.</title>
        <authorList>
            <person name="Zhang X."/>
            <person name="Sun L."/>
            <person name="Yuan J."/>
            <person name="Sun Y."/>
            <person name="Gao Y."/>
            <person name="Zhang L."/>
            <person name="Li S."/>
            <person name="Dai H."/>
            <person name="Hamel J.F."/>
            <person name="Liu C."/>
            <person name="Yu Y."/>
            <person name="Liu S."/>
            <person name="Lin W."/>
            <person name="Guo K."/>
            <person name="Jin S."/>
            <person name="Xu P."/>
            <person name="Storey K.B."/>
            <person name="Huan P."/>
            <person name="Zhang T."/>
            <person name="Zhou Y."/>
            <person name="Zhang J."/>
            <person name="Lin C."/>
            <person name="Li X."/>
            <person name="Xing L."/>
            <person name="Huo D."/>
            <person name="Sun M."/>
            <person name="Wang L."/>
            <person name="Mercier A."/>
            <person name="Li F."/>
            <person name="Yang H."/>
            <person name="Xiang J."/>
        </authorList>
    </citation>
    <scope>NUCLEOTIDE SEQUENCE [LARGE SCALE GENOMIC DNA]</scope>
    <source>
        <strain evidence="9">Shaxun</strain>
        <tissue evidence="9">Muscle</tissue>
    </source>
</reference>
<keyword evidence="6" id="KW-0325">Glycoprotein</keyword>
<dbReference type="Proteomes" id="UP000230750">
    <property type="component" value="Unassembled WGS sequence"/>
</dbReference>
<evidence type="ECO:0000256" key="5">
    <source>
        <dbReference type="ARBA" id="ARBA00023170"/>
    </source>
</evidence>
<evidence type="ECO:0000256" key="2">
    <source>
        <dbReference type="ARBA" id="ARBA00007242"/>
    </source>
</evidence>
<evidence type="ECO:0000313" key="9">
    <source>
        <dbReference type="EMBL" id="PIK40259.1"/>
    </source>
</evidence>
<accession>A0A2G8JX17</accession>
<feature type="compositionally biased region" description="Basic and acidic residues" evidence="8">
    <location>
        <begin position="115"/>
        <end position="124"/>
    </location>
</feature>
<feature type="compositionally biased region" description="Basic residues" evidence="8">
    <location>
        <begin position="88"/>
        <end position="114"/>
    </location>
</feature>
<keyword evidence="10" id="KW-1185">Reference proteome</keyword>
<proteinExistence type="inferred from homology"/>
<dbReference type="PANTHER" id="PTHR32546:SF26">
    <property type="entry name" value="SMOG, ISOFORM D"/>
    <property type="match status" value="1"/>
</dbReference>
<keyword evidence="4" id="KW-0297">G-protein coupled receptor</keyword>
<evidence type="ECO:0000256" key="8">
    <source>
        <dbReference type="SAM" id="MobiDB-lite"/>
    </source>
</evidence>
<evidence type="ECO:0000313" key="10">
    <source>
        <dbReference type="Proteomes" id="UP000230750"/>
    </source>
</evidence>
<gene>
    <name evidence="9" type="ORF">BSL78_22899</name>
</gene>
<comment type="subcellular location">
    <subcellularLocation>
        <location evidence="1">Cell membrane</location>
        <topology evidence="1">Multi-pass membrane protein</topology>
    </subcellularLocation>
</comment>
<organism evidence="9 10">
    <name type="scientific">Stichopus japonicus</name>
    <name type="common">Sea cucumber</name>
    <dbReference type="NCBI Taxonomy" id="307972"/>
    <lineage>
        <taxon>Eukaryota</taxon>
        <taxon>Metazoa</taxon>
        <taxon>Echinodermata</taxon>
        <taxon>Eleutherozoa</taxon>
        <taxon>Echinozoa</taxon>
        <taxon>Holothuroidea</taxon>
        <taxon>Aspidochirotacea</taxon>
        <taxon>Aspidochirotida</taxon>
        <taxon>Stichopodidae</taxon>
        <taxon>Apostichopus</taxon>
    </lineage>
</organism>
<evidence type="ECO:0000256" key="7">
    <source>
        <dbReference type="ARBA" id="ARBA00023224"/>
    </source>
</evidence>
<dbReference type="InterPro" id="IPR043458">
    <property type="entry name" value="GPR158/179"/>
</dbReference>
<evidence type="ECO:0000256" key="6">
    <source>
        <dbReference type="ARBA" id="ARBA00023180"/>
    </source>
</evidence>
<protein>
    <submittedName>
        <fullName evidence="9">Putative G-protein coupled receptor</fullName>
    </submittedName>
</protein>
<sequence length="171" mass="19491">MLVIIHRIMHDAEFRERVNSKVTYDSSDSGGPGKWKNSTFLNKNSSALVTTDTQNLSPDEIREELRRLYTQLEIYKTKSLRIDNPHLPSKKKGGVSKWRAPRRFSRGHSLRTHSGHSESERSSEVARSNESLTKAVEMNDYRSNHRVDGFDHAITGNTVTEGVVTPSQKWP</sequence>
<keyword evidence="5 9" id="KW-0675">Receptor</keyword>
<feature type="region of interest" description="Disordered" evidence="8">
    <location>
        <begin position="82"/>
        <end position="143"/>
    </location>
</feature>
<evidence type="ECO:0000256" key="4">
    <source>
        <dbReference type="ARBA" id="ARBA00023040"/>
    </source>
</evidence>
<dbReference type="STRING" id="307972.A0A2G8JX17"/>
<comment type="similarity">
    <text evidence="2">Belongs to the G-protein coupled receptor 3 family.</text>
</comment>
<dbReference type="AlphaFoldDB" id="A0A2G8JX17"/>
<keyword evidence="3" id="KW-0472">Membrane</keyword>
<name>A0A2G8JX17_STIJA</name>
<dbReference type="EMBL" id="MRZV01001143">
    <property type="protein sequence ID" value="PIK40259.1"/>
    <property type="molecule type" value="Genomic_DNA"/>
</dbReference>
<dbReference type="OrthoDB" id="5823771at2759"/>
<keyword evidence="3" id="KW-1003">Cell membrane</keyword>
<keyword evidence="7" id="KW-0807">Transducer</keyword>
<dbReference type="GO" id="GO:0005886">
    <property type="term" value="C:plasma membrane"/>
    <property type="evidence" value="ECO:0007669"/>
    <property type="project" value="UniProtKB-SubCell"/>
</dbReference>
<comment type="caution">
    <text evidence="9">The sequence shown here is derived from an EMBL/GenBank/DDBJ whole genome shotgun (WGS) entry which is preliminary data.</text>
</comment>
<dbReference type="PANTHER" id="PTHR32546">
    <property type="entry name" value="G-PROTEIN COUPLED RECEPTOR 158-RELATED"/>
    <property type="match status" value="1"/>
</dbReference>
<evidence type="ECO:0000256" key="1">
    <source>
        <dbReference type="ARBA" id="ARBA00004651"/>
    </source>
</evidence>